<sequence>MSRSYLGSVALVLLLLWVAHGGFDVAADSPQEFPFKHSYQPHEKELLEELQNVLEKLQHKTVSTWEKKFNQVPKCSFGEPCAVKKGARIGKLCDCPRRSACNTFLLKCL</sequence>
<name>A0ACB8G756_9SAUR</name>
<comment type="caution">
    <text evidence="1">The sequence shown here is derived from an EMBL/GenBank/DDBJ whole genome shotgun (WGS) entry which is preliminary data.</text>
</comment>
<dbReference type="Proteomes" id="UP000827872">
    <property type="component" value="Linkage Group LG01"/>
</dbReference>
<reference evidence="1" key="1">
    <citation type="submission" date="2021-08" db="EMBL/GenBank/DDBJ databases">
        <title>The first chromosome-level gecko genome reveals the dynamic sex chromosomes of Neotropical dwarf geckos (Sphaerodactylidae: Sphaerodactylus).</title>
        <authorList>
            <person name="Pinto B.J."/>
            <person name="Keating S.E."/>
            <person name="Gamble T."/>
        </authorList>
    </citation>
    <scope>NUCLEOTIDE SEQUENCE</scope>
    <source>
        <strain evidence="1">TG3544</strain>
    </source>
</reference>
<accession>A0ACB8G756</accession>
<keyword evidence="2" id="KW-1185">Reference proteome</keyword>
<gene>
    <name evidence="1" type="ORF">K3G42_003950</name>
</gene>
<evidence type="ECO:0000313" key="2">
    <source>
        <dbReference type="Proteomes" id="UP000827872"/>
    </source>
</evidence>
<dbReference type="EMBL" id="CM037614">
    <property type="protein sequence ID" value="KAH8015443.1"/>
    <property type="molecule type" value="Genomic_DNA"/>
</dbReference>
<organism evidence="1 2">
    <name type="scientific">Sphaerodactylus townsendi</name>
    <dbReference type="NCBI Taxonomy" id="933632"/>
    <lineage>
        <taxon>Eukaryota</taxon>
        <taxon>Metazoa</taxon>
        <taxon>Chordata</taxon>
        <taxon>Craniata</taxon>
        <taxon>Vertebrata</taxon>
        <taxon>Euteleostomi</taxon>
        <taxon>Lepidosauria</taxon>
        <taxon>Squamata</taxon>
        <taxon>Bifurcata</taxon>
        <taxon>Gekkota</taxon>
        <taxon>Sphaerodactylidae</taxon>
        <taxon>Sphaerodactylus</taxon>
    </lineage>
</organism>
<proteinExistence type="predicted"/>
<evidence type="ECO:0000313" key="1">
    <source>
        <dbReference type="EMBL" id="KAH8015443.1"/>
    </source>
</evidence>
<protein>
    <submittedName>
        <fullName evidence="1">Uncharacterized protein</fullName>
    </submittedName>
</protein>